<dbReference type="InterPro" id="IPR005019">
    <property type="entry name" value="Adenine_glyco"/>
</dbReference>
<name>A0ABW5E8B6_9BACT</name>
<dbReference type="InterPro" id="IPR011257">
    <property type="entry name" value="DNA_glycosylase"/>
</dbReference>
<dbReference type="Proteomes" id="UP001597297">
    <property type="component" value="Unassembled WGS sequence"/>
</dbReference>
<keyword evidence="2" id="KW-1185">Reference proteome</keyword>
<organism evidence="1 2">
    <name type="scientific">Rubritalea spongiae</name>
    <dbReference type="NCBI Taxonomy" id="430797"/>
    <lineage>
        <taxon>Bacteria</taxon>
        <taxon>Pseudomonadati</taxon>
        <taxon>Verrucomicrobiota</taxon>
        <taxon>Verrucomicrobiia</taxon>
        <taxon>Verrucomicrobiales</taxon>
        <taxon>Rubritaleaceae</taxon>
        <taxon>Rubritalea</taxon>
    </lineage>
</organism>
<evidence type="ECO:0000313" key="2">
    <source>
        <dbReference type="Proteomes" id="UP001597297"/>
    </source>
</evidence>
<dbReference type="EMBL" id="JBHUJC010000026">
    <property type="protein sequence ID" value="MFD2276629.1"/>
    <property type="molecule type" value="Genomic_DNA"/>
</dbReference>
<dbReference type="NCBIfam" id="TIGR00624">
    <property type="entry name" value="tag"/>
    <property type="match status" value="1"/>
</dbReference>
<sequence>MKTRCAWCSDDPVYIDYHDNEWGVPLHDDRRLFEMLVLEGAQAGLSWITVLKKRPAYRELFHNFDIKKVAAMSDAELEKILLNPAIIRNRLKIYSARRNAIAALKLIEECGSLDAYFWGWIDHNPIINQWKDLSEVPATTELSDQLSKDLKKRGFNFVGSTIIYAYMQSIGMVDDHTTDCFIRMHKS</sequence>
<dbReference type="RefSeq" id="WP_377094575.1">
    <property type="nucleotide sequence ID" value="NZ_JBHSJM010000001.1"/>
</dbReference>
<dbReference type="InterPro" id="IPR052891">
    <property type="entry name" value="DNA-3mA_glycosylase"/>
</dbReference>
<accession>A0ABW5E8B6</accession>
<dbReference type="PANTHER" id="PTHR30037:SF4">
    <property type="entry name" value="DNA-3-METHYLADENINE GLYCOSYLASE I"/>
    <property type="match status" value="1"/>
</dbReference>
<evidence type="ECO:0000313" key="1">
    <source>
        <dbReference type="EMBL" id="MFD2276629.1"/>
    </source>
</evidence>
<dbReference type="SUPFAM" id="SSF48150">
    <property type="entry name" value="DNA-glycosylase"/>
    <property type="match status" value="1"/>
</dbReference>
<dbReference type="Gene3D" id="1.10.340.30">
    <property type="entry name" value="Hypothetical protein, domain 2"/>
    <property type="match status" value="1"/>
</dbReference>
<dbReference type="Pfam" id="PF03352">
    <property type="entry name" value="Adenine_glyco"/>
    <property type="match status" value="1"/>
</dbReference>
<protein>
    <submittedName>
        <fullName evidence="1">DNA-3-methyladenine glycosylase I</fullName>
    </submittedName>
</protein>
<proteinExistence type="predicted"/>
<gene>
    <name evidence="1" type="ORF">ACFSQZ_09135</name>
</gene>
<dbReference type="PANTHER" id="PTHR30037">
    <property type="entry name" value="DNA-3-METHYLADENINE GLYCOSYLASE 1"/>
    <property type="match status" value="1"/>
</dbReference>
<reference evidence="2" key="1">
    <citation type="journal article" date="2019" name="Int. J. Syst. Evol. Microbiol.">
        <title>The Global Catalogue of Microorganisms (GCM) 10K type strain sequencing project: providing services to taxonomists for standard genome sequencing and annotation.</title>
        <authorList>
            <consortium name="The Broad Institute Genomics Platform"/>
            <consortium name="The Broad Institute Genome Sequencing Center for Infectious Disease"/>
            <person name="Wu L."/>
            <person name="Ma J."/>
        </authorList>
    </citation>
    <scope>NUCLEOTIDE SEQUENCE [LARGE SCALE GENOMIC DNA]</scope>
    <source>
        <strain evidence="2">JCM 16545</strain>
    </source>
</reference>
<dbReference type="InterPro" id="IPR004597">
    <property type="entry name" value="Tag"/>
</dbReference>
<comment type="caution">
    <text evidence="1">The sequence shown here is derived from an EMBL/GenBank/DDBJ whole genome shotgun (WGS) entry which is preliminary data.</text>
</comment>